<feature type="region of interest" description="Disordered" evidence="3">
    <location>
        <begin position="199"/>
        <end position="232"/>
    </location>
</feature>
<feature type="compositionally biased region" description="Acidic residues" evidence="3">
    <location>
        <begin position="641"/>
        <end position="652"/>
    </location>
</feature>
<dbReference type="PANTHER" id="PTHR12181">
    <property type="entry name" value="LIPIN"/>
    <property type="match status" value="1"/>
</dbReference>
<accession>A0A6A5QFJ7</accession>
<feature type="domain" description="LNS2/PITP" evidence="4">
    <location>
        <begin position="431"/>
        <end position="589"/>
    </location>
</feature>
<feature type="region of interest" description="Disordered" evidence="3">
    <location>
        <begin position="102"/>
        <end position="176"/>
    </location>
</feature>
<evidence type="ECO:0000313" key="5">
    <source>
        <dbReference type="EMBL" id="KAF1914461.1"/>
    </source>
</evidence>
<comment type="similarity">
    <text evidence="1">Belongs to the lipin family.</text>
</comment>
<dbReference type="InterPro" id="IPR057124">
    <property type="entry name" value="Ned1-like_M"/>
</dbReference>
<dbReference type="InterPro" id="IPR023214">
    <property type="entry name" value="HAD_sf"/>
</dbReference>
<dbReference type="GO" id="GO:0008195">
    <property type="term" value="F:phosphatidate phosphatase activity"/>
    <property type="evidence" value="ECO:0007669"/>
    <property type="project" value="TreeGrafter"/>
</dbReference>
<reference evidence="5" key="1">
    <citation type="journal article" date="2020" name="Stud. Mycol.">
        <title>101 Dothideomycetes genomes: a test case for predicting lifestyles and emergence of pathogens.</title>
        <authorList>
            <person name="Haridas S."/>
            <person name="Albert R."/>
            <person name="Binder M."/>
            <person name="Bloem J."/>
            <person name="Labutti K."/>
            <person name="Salamov A."/>
            <person name="Andreopoulos B."/>
            <person name="Baker S."/>
            <person name="Barry K."/>
            <person name="Bills G."/>
            <person name="Bluhm B."/>
            <person name="Cannon C."/>
            <person name="Castanera R."/>
            <person name="Culley D."/>
            <person name="Daum C."/>
            <person name="Ezra D."/>
            <person name="Gonzalez J."/>
            <person name="Henrissat B."/>
            <person name="Kuo A."/>
            <person name="Liang C."/>
            <person name="Lipzen A."/>
            <person name="Lutzoni F."/>
            <person name="Magnuson J."/>
            <person name="Mondo S."/>
            <person name="Nolan M."/>
            <person name="Ohm R."/>
            <person name="Pangilinan J."/>
            <person name="Park H.-J."/>
            <person name="Ramirez L."/>
            <person name="Alfaro M."/>
            <person name="Sun H."/>
            <person name="Tritt A."/>
            <person name="Yoshinaga Y."/>
            <person name="Zwiers L.-H."/>
            <person name="Turgeon B."/>
            <person name="Goodwin S."/>
            <person name="Spatafora J."/>
            <person name="Crous P."/>
            <person name="Grigoriev I."/>
        </authorList>
    </citation>
    <scope>NUCLEOTIDE SEQUENCE</scope>
    <source>
        <strain evidence="5">HMLAC05119</strain>
    </source>
</reference>
<dbReference type="GO" id="GO:0009062">
    <property type="term" value="P:fatty acid catabolic process"/>
    <property type="evidence" value="ECO:0007669"/>
    <property type="project" value="TreeGrafter"/>
</dbReference>
<feature type="compositionally biased region" description="Acidic residues" evidence="3">
    <location>
        <begin position="706"/>
        <end position="720"/>
    </location>
</feature>
<organism evidence="5 6">
    <name type="scientific">Ampelomyces quisqualis</name>
    <name type="common">Powdery mildew agent</name>
    <dbReference type="NCBI Taxonomy" id="50730"/>
    <lineage>
        <taxon>Eukaryota</taxon>
        <taxon>Fungi</taxon>
        <taxon>Dikarya</taxon>
        <taxon>Ascomycota</taxon>
        <taxon>Pezizomycotina</taxon>
        <taxon>Dothideomycetes</taxon>
        <taxon>Pleosporomycetidae</taxon>
        <taxon>Pleosporales</taxon>
        <taxon>Pleosporineae</taxon>
        <taxon>Phaeosphaeriaceae</taxon>
        <taxon>Ampelomyces</taxon>
    </lineage>
</organism>
<dbReference type="InterPro" id="IPR026058">
    <property type="entry name" value="LIPIN"/>
</dbReference>
<keyword evidence="2" id="KW-0597">Phosphoprotein</keyword>
<feature type="compositionally biased region" description="Polar residues" evidence="3">
    <location>
        <begin position="209"/>
        <end position="218"/>
    </location>
</feature>
<feature type="compositionally biased region" description="Polar residues" evidence="3">
    <location>
        <begin position="335"/>
        <end position="353"/>
    </location>
</feature>
<dbReference type="InterPro" id="IPR013209">
    <property type="entry name" value="LNS2"/>
</dbReference>
<sequence length="764" mass="83508">MNYVRSITGSVSKGWNSINPATLSGAIDAIVVERADGSLACSPFHVRFGKYQILRPSDKKVEFRVNGELQDYAMKLGEGGEAFFVFETSAAIPAELQTSPIASPAASPEQHPTELPSEAAFDEPEPLDLDGAGMARRRGRMSMSVPPLDSMHDDADDDDADDAEFGRPQSGGWAGLHMHRASTDDVIPSAKEGFARTFEHASEGGPLTVSRQDATAWNRSTRSASPPPLSPSEALARALKLSQKLLTSNIPNKVTESGDLELDMTGYKSSEEEALRAEVIARNILSDELAGDYDIGALIGADENGNLWIYSSEEAKAAAMQKTSMNVLHGSALRSSDAVSDPGYQSDSNQSDDGLQYANFRRDSDSALGISAPHSPEASKGETRNYAKTLRLTSDQLKALNLKPGANEMSFTVNRSKCSAYMFYWKHDVPIVISDIDGTITKSDALGHVLNMIGRDWTHQGVAKLYTDIVNNGYNIFYLTSRSVGQADTTRAYLNGVVQDNHRLPKGPVIMSPDRTIAALRREIYLRKPEVFKMACLRDIMQLFDKPTHQTPFYAGFGNRFTDALSYRSVNIPSIRIFTINSNAEVSLDVLELNSYKTGYASMREIVDHFFPPVGLLVPAGGENYTDFNYWRDKPLDIADFTDSESESDSGETEAGSIRSEDEGSEVGEDLEASYMTQDSLDEANMEDSIIESIEGDRYIEGQRYDDEEESEDDDEDEDGGVGLDMGRTTPTTELAELDSSAGSLDIKDSTPTPRASPRKGSQS</sequence>
<feature type="compositionally biased region" description="Basic and acidic residues" evidence="3">
    <location>
        <begin position="695"/>
        <end position="705"/>
    </location>
</feature>
<dbReference type="FunFam" id="3.40.50.1000:FF:000063">
    <property type="entry name" value="Nuclear elongation and deformation protein"/>
    <property type="match status" value="1"/>
</dbReference>
<evidence type="ECO:0000313" key="6">
    <source>
        <dbReference type="Proteomes" id="UP000800096"/>
    </source>
</evidence>
<evidence type="ECO:0000256" key="3">
    <source>
        <dbReference type="SAM" id="MobiDB-lite"/>
    </source>
</evidence>
<gene>
    <name evidence="5" type="ORF">BDU57DRAFT_295158</name>
</gene>
<dbReference type="GO" id="GO:0019432">
    <property type="term" value="P:triglyceride biosynthetic process"/>
    <property type="evidence" value="ECO:0007669"/>
    <property type="project" value="TreeGrafter"/>
</dbReference>
<dbReference type="Proteomes" id="UP000800096">
    <property type="component" value="Unassembled WGS sequence"/>
</dbReference>
<dbReference type="Pfam" id="PF04571">
    <property type="entry name" value="Lipin_N"/>
    <property type="match status" value="1"/>
</dbReference>
<dbReference type="GO" id="GO:0005634">
    <property type="term" value="C:nucleus"/>
    <property type="evidence" value="ECO:0007669"/>
    <property type="project" value="UniProtKB-ARBA"/>
</dbReference>
<dbReference type="EMBL" id="ML979137">
    <property type="protein sequence ID" value="KAF1914461.1"/>
    <property type="molecule type" value="Genomic_DNA"/>
</dbReference>
<proteinExistence type="inferred from homology"/>
<dbReference type="InterPro" id="IPR007651">
    <property type="entry name" value="Lipin_N"/>
</dbReference>
<keyword evidence="6" id="KW-1185">Reference proteome</keyword>
<evidence type="ECO:0000256" key="1">
    <source>
        <dbReference type="ARBA" id="ARBA00005476"/>
    </source>
</evidence>
<dbReference type="InterPro" id="IPR031315">
    <property type="entry name" value="LNS2/PITP"/>
</dbReference>
<evidence type="ECO:0000256" key="2">
    <source>
        <dbReference type="ARBA" id="ARBA00022553"/>
    </source>
</evidence>
<feature type="region of interest" description="Disordered" evidence="3">
    <location>
        <begin position="641"/>
        <end position="668"/>
    </location>
</feature>
<name>A0A6A5QFJ7_AMPQU</name>
<dbReference type="SMART" id="SM00775">
    <property type="entry name" value="LNS2"/>
    <property type="match status" value="1"/>
</dbReference>
<dbReference type="InterPro" id="IPR036412">
    <property type="entry name" value="HAD-like_sf"/>
</dbReference>
<dbReference type="Pfam" id="PF08235">
    <property type="entry name" value="LNS2"/>
    <property type="match status" value="1"/>
</dbReference>
<dbReference type="SUPFAM" id="SSF56784">
    <property type="entry name" value="HAD-like"/>
    <property type="match status" value="1"/>
</dbReference>
<protein>
    <submittedName>
        <fullName evidence="5">Lipin/Ned1/Smp2-domain-containing protein</fullName>
    </submittedName>
</protein>
<dbReference type="Pfam" id="PF24565">
    <property type="entry name" value="Ned1_M"/>
    <property type="match status" value="1"/>
</dbReference>
<dbReference type="PANTHER" id="PTHR12181:SF12">
    <property type="entry name" value="PHOSPHATIDATE PHOSPHATASE"/>
    <property type="match status" value="1"/>
</dbReference>
<feature type="region of interest" description="Disordered" evidence="3">
    <location>
        <begin position="690"/>
        <end position="764"/>
    </location>
</feature>
<dbReference type="AlphaFoldDB" id="A0A6A5QFJ7"/>
<evidence type="ECO:0000259" key="4">
    <source>
        <dbReference type="SMART" id="SM00775"/>
    </source>
</evidence>
<feature type="region of interest" description="Disordered" evidence="3">
    <location>
        <begin position="335"/>
        <end position="356"/>
    </location>
</feature>
<feature type="compositionally biased region" description="Acidic residues" evidence="3">
    <location>
        <begin position="154"/>
        <end position="163"/>
    </location>
</feature>
<dbReference type="OrthoDB" id="4567at2759"/>
<feature type="compositionally biased region" description="Polar residues" evidence="3">
    <location>
        <begin position="750"/>
        <end position="764"/>
    </location>
</feature>
<dbReference type="Gene3D" id="3.40.50.1000">
    <property type="entry name" value="HAD superfamily/HAD-like"/>
    <property type="match status" value="1"/>
</dbReference>